<feature type="compositionally biased region" description="Basic and acidic residues" evidence="1">
    <location>
        <begin position="81"/>
        <end position="104"/>
    </location>
</feature>
<organism evidence="2 3">
    <name type="scientific">Halteria grandinella</name>
    <dbReference type="NCBI Taxonomy" id="5974"/>
    <lineage>
        <taxon>Eukaryota</taxon>
        <taxon>Sar</taxon>
        <taxon>Alveolata</taxon>
        <taxon>Ciliophora</taxon>
        <taxon>Intramacronucleata</taxon>
        <taxon>Spirotrichea</taxon>
        <taxon>Stichotrichia</taxon>
        <taxon>Sporadotrichida</taxon>
        <taxon>Halteriidae</taxon>
        <taxon>Halteria</taxon>
    </lineage>
</organism>
<dbReference type="EMBL" id="RRYP01001916">
    <property type="protein sequence ID" value="TNV85334.1"/>
    <property type="molecule type" value="Genomic_DNA"/>
</dbReference>
<protein>
    <submittedName>
        <fullName evidence="2">Uncharacterized protein</fullName>
    </submittedName>
</protein>
<accession>A0A8J8P3F5</accession>
<proteinExistence type="predicted"/>
<evidence type="ECO:0000256" key="1">
    <source>
        <dbReference type="SAM" id="MobiDB-lite"/>
    </source>
</evidence>
<feature type="compositionally biased region" description="Polar residues" evidence="1">
    <location>
        <begin position="791"/>
        <end position="814"/>
    </location>
</feature>
<reference evidence="2" key="1">
    <citation type="submission" date="2019-06" db="EMBL/GenBank/DDBJ databases">
        <authorList>
            <person name="Zheng W."/>
        </authorList>
    </citation>
    <scope>NUCLEOTIDE SEQUENCE</scope>
    <source>
        <strain evidence="2">QDHG01</strain>
    </source>
</reference>
<name>A0A8J8P3F5_HALGN</name>
<sequence length="937" mass="106293">MNLHPHQLNDESMLSHSFNDDGCLPFDDNDEASRADHLGDASSWIIADLQRGRYASRDKRCKLRKLANLKRQKAFVYSRQPSKERMSPIREERKISRVREDRANVSRNQDGVSGKTQGTSRSRKQLSLGKSFKEDSLVFQYDSSNKDDSSRERPKKEDKKLNPSSLSIHLGISNPSFAQQQQPSSGAALIKAPSLAAKSTFYRAQNQVFEQASGALISHNKTSQEIQINFQRSDFKDLSPVKMKLPFLQAQHEGPFTSGTTDQLIKSKIERNLRTHNEDVQKMKVNPVGVSSGKDQVLSMHQFHANNYHALNYENDKQKLLILKVSNKQKTLKDERVNYLEYQGDPGVLQHTPQNSNQIKKVFHARRRTEYAPNAGKEVEEHTSTTNDTNKVPIIKKKNIVLIKEATPQNDLNRDRCQINHDDAHSHQKQEHSKDDVTSANYSRTDQLSNLKMQPSPKKRSQIEQIQAIPLEGNSDFKYGDKKLYDHRDKDQEVGQVRRKSILRPQSQLNERRESLVHQDSGNVEDIIFNKNQNTKHQKDSENFGSILANAGFVGNNFSFGLKAGVFSPSPVNRAAVPKTNSAIKQLPKINYQTSLPKDRRIVNPDIDDHFAEVQACIKMGRKSVINEGEGIRRELNERQQLLSRHTVRSPDIEFASQPRSIIKLTKIGGPVKAFGEANQRDSIGLFNEQFSSKNSKSRSSSGSSLSKASDIKYRVAPMTEGHKLHSNHNSVLKQKQQPDSPSIIYQQKHRANRIDQQIDSQKAAGPIYNPCLNKTSVKFNQQEYIEKQEGGSSSQPRESTLKRQSTRFTTNARPSVGNDRRAQQLRESQLNDFSGPFRKQDFLPATMNRNARAASVSVKVRKASMLETRRNNLSATMNNSAVIHGESFSVNNVFDEEEEDEDGMPQRLIQHKSAVKREAGKSLFTRFFSKVLNIKI</sequence>
<feature type="compositionally biased region" description="Basic and acidic residues" evidence="1">
    <location>
        <begin position="423"/>
        <end position="437"/>
    </location>
</feature>
<feature type="compositionally biased region" description="Polar residues" evidence="1">
    <location>
        <begin position="438"/>
        <end position="453"/>
    </location>
</feature>
<feature type="region of interest" description="Disordered" evidence="1">
    <location>
        <begin position="423"/>
        <end position="462"/>
    </location>
</feature>
<dbReference type="Proteomes" id="UP000785679">
    <property type="component" value="Unassembled WGS sequence"/>
</dbReference>
<feature type="region of interest" description="Disordered" evidence="1">
    <location>
        <begin position="77"/>
        <end position="127"/>
    </location>
</feature>
<feature type="compositionally biased region" description="Basic and acidic residues" evidence="1">
    <location>
        <begin position="144"/>
        <end position="161"/>
    </location>
</feature>
<evidence type="ECO:0000313" key="3">
    <source>
        <dbReference type="Proteomes" id="UP000785679"/>
    </source>
</evidence>
<comment type="caution">
    <text evidence="2">The sequence shown here is derived from an EMBL/GenBank/DDBJ whole genome shotgun (WGS) entry which is preliminary data.</text>
</comment>
<feature type="compositionally biased region" description="Low complexity" evidence="1">
    <location>
        <begin position="692"/>
        <end position="709"/>
    </location>
</feature>
<feature type="region of interest" description="Disordered" evidence="1">
    <location>
        <begin position="370"/>
        <end position="392"/>
    </location>
</feature>
<feature type="compositionally biased region" description="Polar residues" evidence="1">
    <location>
        <begin position="105"/>
        <end position="120"/>
    </location>
</feature>
<feature type="region of interest" description="Disordered" evidence="1">
    <location>
        <begin position="140"/>
        <end position="171"/>
    </location>
</feature>
<evidence type="ECO:0000313" key="2">
    <source>
        <dbReference type="EMBL" id="TNV85334.1"/>
    </source>
</evidence>
<feature type="compositionally biased region" description="Polar residues" evidence="1">
    <location>
        <begin position="162"/>
        <end position="171"/>
    </location>
</feature>
<feature type="region of interest" description="Disordered" evidence="1">
    <location>
        <begin position="689"/>
        <end position="710"/>
    </location>
</feature>
<dbReference type="AlphaFoldDB" id="A0A8J8P3F5"/>
<feature type="region of interest" description="Disordered" evidence="1">
    <location>
        <begin position="787"/>
        <end position="823"/>
    </location>
</feature>
<keyword evidence="3" id="KW-1185">Reference proteome</keyword>
<gene>
    <name evidence="2" type="ORF">FGO68_gene10354</name>
</gene>